<gene>
    <name evidence="1" type="ORF">BPT24_130</name>
</gene>
<evidence type="ECO:0000313" key="1">
    <source>
        <dbReference type="EMBL" id="BAV39255.1"/>
    </source>
</evidence>
<protein>
    <submittedName>
        <fullName evidence="1">Uncharacterized protein</fullName>
    </submittedName>
</protein>
<proteinExistence type="predicted"/>
<accession>A0A1B4XWT2</accession>
<name>A0A1B4XWT2_9CAUD</name>
<reference evidence="1 2" key="1">
    <citation type="submission" date="2016-07" db="EMBL/GenBank/DDBJ databases">
        <title>Characterization of three bacteriophages infecting bacteria isolated from shrimp culture pond water.</title>
        <authorList>
            <person name="Khoa H.V."/>
        </authorList>
    </citation>
    <scope>NUCLEOTIDE SEQUENCE [LARGE SCALE GENOMIC DNA]</scope>
</reference>
<keyword evidence="2" id="KW-1185">Reference proteome</keyword>
<evidence type="ECO:0000313" key="2">
    <source>
        <dbReference type="Proteomes" id="UP000224877"/>
    </source>
</evidence>
<dbReference type="EMBL" id="LC168164">
    <property type="protein sequence ID" value="BAV39255.1"/>
    <property type="molecule type" value="Genomic_DNA"/>
</dbReference>
<organism evidence="1 2">
    <name type="scientific">Tenacibaculum phage pT24</name>
    <dbReference type="NCBI Taxonomy" id="1880590"/>
    <lineage>
        <taxon>Viruses</taxon>
        <taxon>Duplodnaviria</taxon>
        <taxon>Heunggongvirae</taxon>
        <taxon>Uroviricota</taxon>
        <taxon>Caudoviricetes</taxon>
        <taxon>Kungbxnavirus</taxon>
        <taxon>Kungbxnavirus pT24</taxon>
    </lineage>
</organism>
<sequence>MRDITHYIKEELEISESSKELSFKDAKEVLKGLGFKKGEDFKKGKDGGMYATSEEVAMSIADEITDSDYELTYDDKTLKLTIHK</sequence>
<dbReference type="Proteomes" id="UP000224877">
    <property type="component" value="Segment"/>
</dbReference>